<dbReference type="GO" id="GO:0000813">
    <property type="term" value="C:ESCRT I complex"/>
    <property type="evidence" value="ECO:0007669"/>
    <property type="project" value="TreeGrafter"/>
</dbReference>
<evidence type="ECO:0000256" key="1">
    <source>
        <dbReference type="ARBA" id="ARBA00004177"/>
    </source>
</evidence>
<keyword evidence="12" id="KW-1185">Reference proteome</keyword>
<reference evidence="11" key="1">
    <citation type="journal article" date="2023" name="Science">
        <title>Elucidation of the pathway for biosynthesis of saponin adjuvants from the soapbark tree.</title>
        <authorList>
            <person name="Reed J."/>
            <person name="Orme A."/>
            <person name="El-Demerdash A."/>
            <person name="Owen C."/>
            <person name="Martin L.B.B."/>
            <person name="Misra R.C."/>
            <person name="Kikuchi S."/>
            <person name="Rejzek M."/>
            <person name="Martin A.C."/>
            <person name="Harkess A."/>
            <person name="Leebens-Mack J."/>
            <person name="Louveau T."/>
            <person name="Stephenson M.J."/>
            <person name="Osbourn A."/>
        </authorList>
    </citation>
    <scope>NUCLEOTIDE SEQUENCE</scope>
    <source>
        <strain evidence="11">S10</strain>
    </source>
</reference>
<dbReference type="SUPFAM" id="SSF54495">
    <property type="entry name" value="UBC-like"/>
    <property type="match status" value="1"/>
</dbReference>
<dbReference type="InterPro" id="IPR017916">
    <property type="entry name" value="SB_dom"/>
</dbReference>
<keyword evidence="4" id="KW-0967">Endosome</keyword>
<evidence type="ECO:0000259" key="10">
    <source>
        <dbReference type="PROSITE" id="PS51322"/>
    </source>
</evidence>
<dbReference type="Proteomes" id="UP001163823">
    <property type="component" value="Chromosome 10"/>
</dbReference>
<evidence type="ECO:0000256" key="4">
    <source>
        <dbReference type="ARBA" id="ARBA00022753"/>
    </source>
</evidence>
<protein>
    <submittedName>
        <fullName evidence="11">Protein ELC-like</fullName>
    </submittedName>
</protein>
<evidence type="ECO:0000256" key="8">
    <source>
        <dbReference type="SAM" id="MobiDB-lite"/>
    </source>
</evidence>
<evidence type="ECO:0000313" key="11">
    <source>
        <dbReference type="EMBL" id="KAJ7954564.1"/>
    </source>
</evidence>
<dbReference type="GO" id="GO:0008333">
    <property type="term" value="P:endosome to lysosome transport"/>
    <property type="evidence" value="ECO:0007669"/>
    <property type="project" value="TreeGrafter"/>
</dbReference>
<sequence>MANSPKHQLTQQFLSSILSQAGPSALPYSSDAKWLIREHLVSLTKNVPSLDPKTATFTHNDGRTVNLLQADGTIPMNFRGVAYNIPVVIWLMESYPRHPPCVYVNPTRDMIIKRPHPFVNPSGLVSTPFLQNWVYPSSNLADLASNLSILFGRDPPLYSQRRPTPNPNPNPNSNFGIAPGGNSSNLGSTSGYAHPSIPPRNYPPSPYGSGGAASASARIQPPSHTEDPTEVFKRNAINKLVELMLESAASDLAIEDAVYSLDKALQIGSIPFDQYLRSVRSLSREQYFHRALGAKVRAAQLQAQDERVSPRRDSRVVMLKHRFADTVLRAQLKTRECNGKTYSITPQKSSEEFKSLLCEETVRIEAQIKVIEATTKMRTETDLKKQRMKEREAARTALAEIEKPVDIEDKLKSFKELECCVATLYHIIPLTLKMDLKDS</sequence>
<dbReference type="CDD" id="cd11685">
    <property type="entry name" value="UEV_TSG101-like"/>
    <property type="match status" value="1"/>
</dbReference>
<feature type="compositionally biased region" description="Pro residues" evidence="8">
    <location>
        <begin position="196"/>
        <end position="206"/>
    </location>
</feature>
<comment type="similarity">
    <text evidence="2">Belongs to the ubiquitin-conjugating enzyme family. UEV subfamily.</text>
</comment>
<feature type="compositionally biased region" description="Low complexity" evidence="8">
    <location>
        <begin position="180"/>
        <end position="191"/>
    </location>
</feature>
<dbReference type="InterPro" id="IPR008883">
    <property type="entry name" value="UEV_N"/>
</dbReference>
<organism evidence="11 12">
    <name type="scientific">Quillaja saponaria</name>
    <name type="common">Soap bark tree</name>
    <dbReference type="NCBI Taxonomy" id="32244"/>
    <lineage>
        <taxon>Eukaryota</taxon>
        <taxon>Viridiplantae</taxon>
        <taxon>Streptophyta</taxon>
        <taxon>Embryophyta</taxon>
        <taxon>Tracheophyta</taxon>
        <taxon>Spermatophyta</taxon>
        <taxon>Magnoliopsida</taxon>
        <taxon>eudicotyledons</taxon>
        <taxon>Gunneridae</taxon>
        <taxon>Pentapetalae</taxon>
        <taxon>rosids</taxon>
        <taxon>fabids</taxon>
        <taxon>Fabales</taxon>
        <taxon>Quillajaceae</taxon>
        <taxon>Quillaja</taxon>
    </lineage>
</organism>
<evidence type="ECO:0000313" key="12">
    <source>
        <dbReference type="Proteomes" id="UP001163823"/>
    </source>
</evidence>
<dbReference type="Gene3D" id="6.10.140.820">
    <property type="match status" value="1"/>
</dbReference>
<dbReference type="InterPro" id="IPR052070">
    <property type="entry name" value="ESCRT-I_UEV_domain"/>
</dbReference>
<keyword evidence="6" id="KW-0175">Coiled coil</keyword>
<dbReference type="Pfam" id="PF05743">
    <property type="entry name" value="UEV"/>
    <property type="match status" value="1"/>
</dbReference>
<keyword evidence="5 7" id="KW-0653">Protein transport</keyword>
<evidence type="ECO:0000256" key="5">
    <source>
        <dbReference type="ARBA" id="ARBA00022927"/>
    </source>
</evidence>
<gene>
    <name evidence="11" type="ORF">O6P43_026130</name>
</gene>
<name>A0AAD7LAL5_QUISA</name>
<comment type="caution">
    <text evidence="11">The sequence shown here is derived from an EMBL/GenBank/DDBJ whole genome shotgun (WGS) entry which is preliminary data.</text>
</comment>
<dbReference type="GO" id="GO:0043130">
    <property type="term" value="F:ubiquitin binding"/>
    <property type="evidence" value="ECO:0007669"/>
    <property type="project" value="TreeGrafter"/>
</dbReference>
<accession>A0AAD7LAL5</accession>
<dbReference type="EMBL" id="JARAOO010000010">
    <property type="protein sequence ID" value="KAJ7954564.1"/>
    <property type="molecule type" value="Genomic_DNA"/>
</dbReference>
<comment type="subcellular location">
    <subcellularLocation>
        <location evidence="1">Endosome</location>
    </subcellularLocation>
</comment>
<keyword evidence="3 7" id="KW-0813">Transport</keyword>
<evidence type="ECO:0000259" key="9">
    <source>
        <dbReference type="PROSITE" id="PS51312"/>
    </source>
</evidence>
<dbReference type="PROSITE" id="PS51322">
    <property type="entry name" value="UEV"/>
    <property type="match status" value="1"/>
</dbReference>
<dbReference type="SUPFAM" id="SSF140111">
    <property type="entry name" value="Endosomal sorting complex assembly domain"/>
    <property type="match status" value="1"/>
</dbReference>
<dbReference type="GO" id="GO:0015031">
    <property type="term" value="P:protein transport"/>
    <property type="evidence" value="ECO:0007669"/>
    <property type="project" value="UniProtKB-UniRule"/>
</dbReference>
<dbReference type="InterPro" id="IPR037202">
    <property type="entry name" value="ESCRT_assembly_dom"/>
</dbReference>
<dbReference type="KEGG" id="qsa:O6P43_026130"/>
<feature type="domain" description="UEV" evidence="10">
    <location>
        <begin position="17"/>
        <end position="161"/>
    </location>
</feature>
<evidence type="ECO:0000256" key="2">
    <source>
        <dbReference type="ARBA" id="ARBA00009594"/>
    </source>
</evidence>
<dbReference type="Gene3D" id="3.10.110.10">
    <property type="entry name" value="Ubiquitin Conjugating Enzyme"/>
    <property type="match status" value="1"/>
</dbReference>
<dbReference type="PROSITE" id="PS51312">
    <property type="entry name" value="SB"/>
    <property type="match status" value="1"/>
</dbReference>
<dbReference type="AlphaFoldDB" id="A0AAD7LAL5"/>
<evidence type="ECO:0000256" key="7">
    <source>
        <dbReference type="PROSITE-ProRule" id="PRU00644"/>
    </source>
</evidence>
<dbReference type="PANTHER" id="PTHR23306">
    <property type="entry name" value="TUMOR SUSCEPTIBILITY GENE 101 PROTEIN-RELATED"/>
    <property type="match status" value="1"/>
</dbReference>
<feature type="domain" description="SB" evidence="9">
    <location>
        <begin position="238"/>
        <end position="306"/>
    </location>
</feature>
<evidence type="ECO:0000256" key="3">
    <source>
        <dbReference type="ARBA" id="ARBA00022448"/>
    </source>
</evidence>
<feature type="region of interest" description="Disordered" evidence="8">
    <location>
        <begin position="155"/>
        <end position="231"/>
    </location>
</feature>
<proteinExistence type="inferred from homology"/>
<dbReference type="InterPro" id="IPR016135">
    <property type="entry name" value="UBQ-conjugating_enzyme/RWD"/>
</dbReference>
<evidence type="ECO:0000256" key="6">
    <source>
        <dbReference type="ARBA" id="ARBA00023054"/>
    </source>
</evidence>
<dbReference type="Pfam" id="PF09454">
    <property type="entry name" value="Vps23_core"/>
    <property type="match status" value="1"/>
</dbReference>
<dbReference type="PANTHER" id="PTHR23306:SF3">
    <property type="entry name" value="TUMOR SUPPRESSOR PROTEIN 101"/>
    <property type="match status" value="1"/>
</dbReference>